<dbReference type="EMBL" id="JBFASG010000023">
    <property type="protein sequence ID" value="MEV4925526.1"/>
    <property type="molecule type" value="Genomic_DNA"/>
</dbReference>
<evidence type="ECO:0000256" key="1">
    <source>
        <dbReference type="SAM" id="Phobius"/>
    </source>
</evidence>
<reference evidence="2 3" key="1">
    <citation type="submission" date="2024-06" db="EMBL/GenBank/DDBJ databases">
        <title>The Natural Products Discovery Center: Release of the First 8490 Sequenced Strains for Exploring Actinobacteria Biosynthetic Diversity.</title>
        <authorList>
            <person name="Kalkreuter E."/>
            <person name="Kautsar S.A."/>
            <person name="Yang D."/>
            <person name="Bader C.D."/>
            <person name="Teijaro C.N."/>
            <person name="Fluegel L."/>
            <person name="Davis C.M."/>
            <person name="Simpson J.R."/>
            <person name="Lauterbach L."/>
            <person name="Steele A.D."/>
            <person name="Gui C."/>
            <person name="Meng S."/>
            <person name="Li G."/>
            <person name="Viehrig K."/>
            <person name="Ye F."/>
            <person name="Su P."/>
            <person name="Kiefer A.F."/>
            <person name="Nichols A."/>
            <person name="Cepeda A.J."/>
            <person name="Yan W."/>
            <person name="Fan B."/>
            <person name="Jiang Y."/>
            <person name="Adhikari A."/>
            <person name="Zheng C.-J."/>
            <person name="Schuster L."/>
            <person name="Cowan T.M."/>
            <person name="Smanski M.J."/>
            <person name="Chevrette M.G."/>
            <person name="De Carvalho L.P.S."/>
            <person name="Shen B."/>
        </authorList>
    </citation>
    <scope>NUCLEOTIDE SEQUENCE [LARGE SCALE GENOMIC DNA]</scope>
    <source>
        <strain evidence="2 3">NPDC053791</strain>
    </source>
</reference>
<keyword evidence="1" id="KW-0812">Transmembrane</keyword>
<evidence type="ECO:0000313" key="2">
    <source>
        <dbReference type="EMBL" id="MEV4925526.1"/>
    </source>
</evidence>
<comment type="caution">
    <text evidence="2">The sequence shown here is derived from an EMBL/GenBank/DDBJ whole genome shotgun (WGS) entry which is preliminary data.</text>
</comment>
<dbReference type="RefSeq" id="WP_366089211.1">
    <property type="nucleotide sequence ID" value="NZ_JBFASG010000023.1"/>
</dbReference>
<organism evidence="2 3">
    <name type="scientific">Streptomyces roseoverticillatus</name>
    <dbReference type="NCBI Taxonomy" id="66429"/>
    <lineage>
        <taxon>Bacteria</taxon>
        <taxon>Bacillati</taxon>
        <taxon>Actinomycetota</taxon>
        <taxon>Actinomycetes</taxon>
        <taxon>Kitasatosporales</taxon>
        <taxon>Streptomycetaceae</taxon>
        <taxon>Streptomyces</taxon>
    </lineage>
</organism>
<name>A0ABV3J0F6_9ACTN</name>
<protein>
    <submittedName>
        <fullName evidence="2">Uncharacterized protein</fullName>
    </submittedName>
</protein>
<dbReference type="Proteomes" id="UP001552479">
    <property type="component" value="Unassembled WGS sequence"/>
</dbReference>
<evidence type="ECO:0000313" key="3">
    <source>
        <dbReference type="Proteomes" id="UP001552479"/>
    </source>
</evidence>
<keyword evidence="3" id="KW-1185">Reference proteome</keyword>
<accession>A0ABV3J0F6</accession>
<keyword evidence="1" id="KW-0472">Membrane</keyword>
<gene>
    <name evidence="2" type="ORF">AB0L03_22310</name>
</gene>
<keyword evidence="1" id="KW-1133">Transmembrane helix</keyword>
<sequence>MQLTVGDIARSQEDLSLGTVAGVADHGEGKLVVLRLPNGGGLSFVEPCSLVVVGRYVPPVSTSRSVVALVFLGFALLVAYISCRSAEDIGADWLLTLLAGLGGFKAVAITYQCWARLTGPRRFRV</sequence>
<feature type="transmembrane region" description="Helical" evidence="1">
    <location>
        <begin position="93"/>
        <end position="114"/>
    </location>
</feature>
<proteinExistence type="predicted"/>
<feature type="transmembrane region" description="Helical" evidence="1">
    <location>
        <begin position="65"/>
        <end position="81"/>
    </location>
</feature>